<name>A0ABD2Z587_9GENT</name>
<evidence type="ECO:0000313" key="2">
    <source>
        <dbReference type="EMBL" id="KAL3514648.1"/>
    </source>
</evidence>
<evidence type="ECO:0000256" key="1">
    <source>
        <dbReference type="SAM" id="Phobius"/>
    </source>
</evidence>
<protein>
    <submittedName>
        <fullName evidence="2">Uncharacterized protein</fullName>
    </submittedName>
</protein>
<dbReference type="AlphaFoldDB" id="A0ABD2Z587"/>
<proteinExistence type="predicted"/>
<feature type="transmembrane region" description="Helical" evidence="1">
    <location>
        <begin position="20"/>
        <end position="41"/>
    </location>
</feature>
<accession>A0ABD2Z587</accession>
<evidence type="ECO:0000313" key="3">
    <source>
        <dbReference type="Proteomes" id="UP001630127"/>
    </source>
</evidence>
<gene>
    <name evidence="2" type="ORF">ACH5RR_027365</name>
</gene>
<keyword evidence="1" id="KW-0812">Transmembrane</keyword>
<keyword evidence="3" id="KW-1185">Reference proteome</keyword>
<dbReference type="Proteomes" id="UP001630127">
    <property type="component" value="Unassembled WGS sequence"/>
</dbReference>
<comment type="caution">
    <text evidence="2">The sequence shown here is derived from an EMBL/GenBank/DDBJ whole genome shotgun (WGS) entry which is preliminary data.</text>
</comment>
<organism evidence="2 3">
    <name type="scientific">Cinchona calisaya</name>
    <dbReference type="NCBI Taxonomy" id="153742"/>
    <lineage>
        <taxon>Eukaryota</taxon>
        <taxon>Viridiplantae</taxon>
        <taxon>Streptophyta</taxon>
        <taxon>Embryophyta</taxon>
        <taxon>Tracheophyta</taxon>
        <taxon>Spermatophyta</taxon>
        <taxon>Magnoliopsida</taxon>
        <taxon>eudicotyledons</taxon>
        <taxon>Gunneridae</taxon>
        <taxon>Pentapetalae</taxon>
        <taxon>asterids</taxon>
        <taxon>lamiids</taxon>
        <taxon>Gentianales</taxon>
        <taxon>Rubiaceae</taxon>
        <taxon>Cinchonoideae</taxon>
        <taxon>Cinchoneae</taxon>
        <taxon>Cinchona</taxon>
    </lineage>
</organism>
<reference evidence="2 3" key="1">
    <citation type="submission" date="2024-11" db="EMBL/GenBank/DDBJ databases">
        <title>A near-complete genome assembly of Cinchona calisaya.</title>
        <authorList>
            <person name="Lian D.C."/>
            <person name="Zhao X.W."/>
            <person name="Wei L."/>
        </authorList>
    </citation>
    <scope>NUCLEOTIDE SEQUENCE [LARGE SCALE GENOMIC DNA]</scope>
    <source>
        <tissue evidence="2">Nenye</tissue>
    </source>
</reference>
<feature type="transmembrane region" description="Helical" evidence="1">
    <location>
        <begin position="62"/>
        <end position="83"/>
    </location>
</feature>
<dbReference type="EMBL" id="JBJUIK010000011">
    <property type="protein sequence ID" value="KAL3514648.1"/>
    <property type="molecule type" value="Genomic_DNA"/>
</dbReference>
<keyword evidence="1" id="KW-1133">Transmembrane helix</keyword>
<sequence>MVPTKNDEEEIEEKECNRLGILFIFWIMLLWLAYIFAANEWSDLMKIVNSESIAKADKKRCLVYEIIGLLIFIIAFVFFGYWVRCIRRLVERLSSDPSLKDGQ</sequence>
<keyword evidence="1" id="KW-0472">Membrane</keyword>